<accession>A0A182VNI0</accession>
<feature type="region of interest" description="Disordered" evidence="1">
    <location>
        <begin position="69"/>
        <end position="120"/>
    </location>
</feature>
<evidence type="ECO:0000313" key="2">
    <source>
        <dbReference type="EnsemblMetazoa" id="AMEM017980-PA"/>
    </source>
</evidence>
<feature type="compositionally biased region" description="Pro residues" evidence="1">
    <location>
        <begin position="148"/>
        <end position="163"/>
    </location>
</feature>
<dbReference type="VEuPathDB" id="VectorBase:AMEM017980"/>
<name>A0A182VNI0_ANOME</name>
<dbReference type="Proteomes" id="UP000075903">
    <property type="component" value="Unassembled WGS sequence"/>
</dbReference>
<protein>
    <submittedName>
        <fullName evidence="2">Uncharacterized protein</fullName>
    </submittedName>
</protein>
<sequence length="178" mass="17986">MLNVQEGVRHETAREAASMPAPAITGTLGRRGPPGRGPPPVSTALGQLHLLAVAQPLDDARVTLDDRRRFAGASGAGPAPPSSGTPPSACPPTPDCPTAPTAPTNSCEAGAAPPAPGPLAVSVLSGSFVESMVDTSEKKTALDSSESAPPPLPPPTGVPPPPVEQSSERRWMSEDAEL</sequence>
<feature type="compositionally biased region" description="Basic and acidic residues" evidence="1">
    <location>
        <begin position="166"/>
        <end position="178"/>
    </location>
</feature>
<organism evidence="2 3">
    <name type="scientific">Anopheles merus</name>
    <name type="common">Mosquito</name>
    <dbReference type="NCBI Taxonomy" id="30066"/>
    <lineage>
        <taxon>Eukaryota</taxon>
        <taxon>Metazoa</taxon>
        <taxon>Ecdysozoa</taxon>
        <taxon>Arthropoda</taxon>
        <taxon>Hexapoda</taxon>
        <taxon>Insecta</taxon>
        <taxon>Pterygota</taxon>
        <taxon>Neoptera</taxon>
        <taxon>Endopterygota</taxon>
        <taxon>Diptera</taxon>
        <taxon>Nematocera</taxon>
        <taxon>Culicoidea</taxon>
        <taxon>Culicidae</taxon>
        <taxon>Anophelinae</taxon>
        <taxon>Anopheles</taxon>
    </lineage>
</organism>
<feature type="compositionally biased region" description="Pro residues" evidence="1">
    <location>
        <begin position="78"/>
        <end position="97"/>
    </location>
</feature>
<keyword evidence="3" id="KW-1185">Reference proteome</keyword>
<dbReference type="AlphaFoldDB" id="A0A182VNI0"/>
<evidence type="ECO:0000313" key="3">
    <source>
        <dbReference type="Proteomes" id="UP000075903"/>
    </source>
</evidence>
<dbReference type="EnsemblMetazoa" id="AMEM017980-RA">
    <property type="protein sequence ID" value="AMEM017980-PA"/>
    <property type="gene ID" value="AMEM017980"/>
</dbReference>
<evidence type="ECO:0000256" key="1">
    <source>
        <dbReference type="SAM" id="MobiDB-lite"/>
    </source>
</evidence>
<feature type="region of interest" description="Disordered" evidence="1">
    <location>
        <begin position="1"/>
        <end position="43"/>
    </location>
</feature>
<feature type="region of interest" description="Disordered" evidence="1">
    <location>
        <begin position="132"/>
        <end position="178"/>
    </location>
</feature>
<proteinExistence type="predicted"/>
<reference evidence="2" key="1">
    <citation type="submission" date="2020-05" db="UniProtKB">
        <authorList>
            <consortium name="EnsemblMetazoa"/>
        </authorList>
    </citation>
    <scope>IDENTIFICATION</scope>
    <source>
        <strain evidence="2">MAF</strain>
    </source>
</reference>